<dbReference type="PANTHER" id="PTHR24198">
    <property type="entry name" value="ANKYRIN REPEAT AND PROTEIN KINASE DOMAIN-CONTAINING PROTEIN"/>
    <property type="match status" value="1"/>
</dbReference>
<name>A0A2P1P827_9RICK</name>
<evidence type="ECO:0000256" key="1">
    <source>
        <dbReference type="ARBA" id="ARBA00022737"/>
    </source>
</evidence>
<dbReference type="Pfam" id="PF00023">
    <property type="entry name" value="Ank"/>
    <property type="match status" value="1"/>
</dbReference>
<dbReference type="InterPro" id="IPR002110">
    <property type="entry name" value="Ankyrin_rpt"/>
</dbReference>
<dbReference type="EMBL" id="CP027845">
    <property type="protein sequence ID" value="AVP87430.1"/>
    <property type="molecule type" value="Genomic_DNA"/>
</dbReference>
<sequence length="682" mass="78318">MVKLMDKPKALTYVEVTEGSEVDVNQVYEGFRRAIKLYDLEGIRDIYNTFPNQSRKVMINDFDGNGYPLLHFTLSAECDEDYSQDDPSLIQKESKVLSIVKELVTLGVDVNEIYDYEDQEFEEDQELLEDSDQHIYPLCFAVRKGLIPVIEFLLEHGAISPYDYDREFKEPQTPLNWSMEIVRRSICKEDDRCNLSMIQSSKYPTKEIIELLLRYGANIDDAIGDGGYTWTLLGDAVQCGDVEMVKFLIDKGANVSAIQNEYGDGTLALLFREKDINNIGEIIDLLLAQGADPAKPNELGWSPLILATLKGNEKILEKLLSHVDLLKDGESPMEIGKGLLKECIENKPISAQTIRYFERGIDMPNCFFDFLFQKHDDALEIFFHEDTISALDRSSEPNLRSFISDCFKKQNYKTVVYLLEVHSPNERISIPLEIDEFVQLLDESFIYNPVKNFYSTRETIKRLISYDTTVTDELITLMVQMTLIKLKQHDTLNKLKIYMDSLNPKLRHHLNSITKEVNHEKLSSEFKSLKPIKVIMQKLGAKPTKPDFGHERELCDYTENILEQFSSGFSVVKAIYNPSSFYLFFTRNQRRFEKSEEQPEVNEKVNNDMESIISNTLSYLDFEKAADFSLILGKNFSKNLASFFTTNKELVSTNSGFDVDEHDLSCTSPVEKLPKIGEHDES</sequence>
<evidence type="ECO:0000313" key="4">
    <source>
        <dbReference type="EMBL" id="AVP87430.1"/>
    </source>
</evidence>
<keyword evidence="2 3" id="KW-0040">ANK repeat</keyword>
<dbReference type="Proteomes" id="UP000241762">
    <property type="component" value="Chromosome"/>
</dbReference>
<gene>
    <name evidence="4" type="ORF">phytr_4810</name>
</gene>
<dbReference type="SUPFAM" id="SSF48403">
    <property type="entry name" value="Ankyrin repeat"/>
    <property type="match status" value="1"/>
</dbReference>
<dbReference type="AlphaFoldDB" id="A0A2P1P827"/>
<accession>A0A2P1P827</accession>
<dbReference type="PANTHER" id="PTHR24198:SF165">
    <property type="entry name" value="ANKYRIN REPEAT-CONTAINING PROTEIN-RELATED"/>
    <property type="match status" value="1"/>
</dbReference>
<dbReference type="KEGG" id="ptc:phytr_4810"/>
<dbReference type="SMART" id="SM00248">
    <property type="entry name" value="ANK"/>
    <property type="match status" value="5"/>
</dbReference>
<keyword evidence="5" id="KW-1185">Reference proteome</keyword>
<dbReference type="PROSITE" id="PS50088">
    <property type="entry name" value="ANK_REPEAT"/>
    <property type="match status" value="1"/>
</dbReference>
<keyword evidence="1" id="KW-0677">Repeat</keyword>
<reference evidence="4 5" key="1">
    <citation type="submission" date="2018-03" db="EMBL/GenBank/DDBJ databases">
        <title>A gene transfer event suggests a long-term partnership between eustigmatophyte algae and a novel lineage of endosymbiotic bacteria.</title>
        <authorList>
            <person name="Yurchenko T."/>
            <person name="Sevcikova T."/>
            <person name="Pribyl P."/>
            <person name="El Karkouri K."/>
            <person name="Klimes V."/>
            <person name="Amaral R."/>
            <person name="Zbrankova V."/>
            <person name="Kim E."/>
            <person name="Raoult D."/>
            <person name="Santos L.M.A."/>
            <person name="Elias M."/>
        </authorList>
    </citation>
    <scope>NUCLEOTIDE SEQUENCE [LARGE SCALE GENOMIC DNA]</scope>
    <source>
        <strain evidence="4">CCALA 838</strain>
    </source>
</reference>
<evidence type="ECO:0000256" key="3">
    <source>
        <dbReference type="PROSITE-ProRule" id="PRU00023"/>
    </source>
</evidence>
<dbReference type="InterPro" id="IPR036770">
    <property type="entry name" value="Ankyrin_rpt-contain_sf"/>
</dbReference>
<evidence type="ECO:0000313" key="5">
    <source>
        <dbReference type="Proteomes" id="UP000241762"/>
    </source>
</evidence>
<organism evidence="4 5">
    <name type="scientific">Candidatus Phycorickettsia trachydisci</name>
    <dbReference type="NCBI Taxonomy" id="2115978"/>
    <lineage>
        <taxon>Bacteria</taxon>
        <taxon>Pseudomonadati</taxon>
        <taxon>Pseudomonadota</taxon>
        <taxon>Alphaproteobacteria</taxon>
        <taxon>Rickettsiales</taxon>
        <taxon>Rickettsiaceae</taxon>
        <taxon>Candidatus Phycorickettsia</taxon>
    </lineage>
</organism>
<evidence type="ECO:0000256" key="2">
    <source>
        <dbReference type="ARBA" id="ARBA00023043"/>
    </source>
</evidence>
<dbReference type="Gene3D" id="1.25.40.20">
    <property type="entry name" value="Ankyrin repeat-containing domain"/>
    <property type="match status" value="2"/>
</dbReference>
<proteinExistence type="predicted"/>
<protein>
    <submittedName>
        <fullName evidence="4">Uncharacterized protein</fullName>
    </submittedName>
</protein>
<feature type="repeat" description="ANK" evidence="3">
    <location>
        <begin position="228"/>
        <end position="260"/>
    </location>
</feature>